<comment type="subcellular location">
    <subcellularLocation>
        <location evidence="1">Nucleus</location>
    </subcellularLocation>
</comment>
<dbReference type="GO" id="GO:0016251">
    <property type="term" value="F:RNA polymerase II general transcription initiation factor activity"/>
    <property type="evidence" value="ECO:0007669"/>
    <property type="project" value="InterPro"/>
</dbReference>
<dbReference type="InterPro" id="IPR046344">
    <property type="entry name" value="TAF6_C_sf"/>
</dbReference>
<dbReference type="GO" id="GO:0051123">
    <property type="term" value="P:RNA polymerase II preinitiation complex assembly"/>
    <property type="evidence" value="ECO:0007669"/>
    <property type="project" value="TreeGrafter"/>
</dbReference>
<dbReference type="GO" id="GO:0000124">
    <property type="term" value="C:SAGA complex"/>
    <property type="evidence" value="ECO:0007669"/>
    <property type="project" value="InterPro"/>
</dbReference>
<dbReference type="Pfam" id="PF02969">
    <property type="entry name" value="TAF"/>
    <property type="match status" value="1"/>
</dbReference>
<sequence>MCRKKLRDRSTELGISNLSPDVALALTPDEYRVREIMQEERLPVDIKLPVKHVLSRELHLYFEKITELIRRSSSTLFKEALVTRNLNTFPLLFALMRLLLQNPLIHIEPYLQQLMPSVITCPVAKRLGNRYTDDYWELRNFTANLVSSICKSVFWQRFGHAHHNLQPRFDKDSASCFLGSNKSITSALWCNSRLAALGPSVILLDVEQVRLLILPNLDSSMQLLDPEMILEKQKNEIKRQEAWRVYGALLKAAGQCMHDRLKVFHILLSPPAYAVWKSNGKVTTIMTSMPSLTLLLAMLYSLNISV</sequence>
<dbReference type="AlphaFoldDB" id="A0A498IL44"/>
<evidence type="ECO:0000256" key="1">
    <source>
        <dbReference type="ARBA" id="ARBA00004123"/>
    </source>
</evidence>
<evidence type="ECO:0000256" key="4">
    <source>
        <dbReference type="ARBA" id="ARBA00023163"/>
    </source>
</evidence>
<dbReference type="GO" id="GO:0003713">
    <property type="term" value="F:transcription coactivator activity"/>
    <property type="evidence" value="ECO:0007669"/>
    <property type="project" value="TreeGrafter"/>
</dbReference>
<reference evidence="8 9" key="1">
    <citation type="submission" date="2018-10" db="EMBL/GenBank/DDBJ databases">
        <title>A high-quality apple genome assembly.</title>
        <authorList>
            <person name="Hu J."/>
        </authorList>
    </citation>
    <scope>NUCLEOTIDE SEQUENCE [LARGE SCALE GENOMIC DNA]</scope>
    <source>
        <strain evidence="9">cv. HFTH1</strain>
        <tissue evidence="8">Young leaf</tissue>
    </source>
</reference>
<dbReference type="CDD" id="cd08050">
    <property type="entry name" value="TAF6C"/>
    <property type="match status" value="1"/>
</dbReference>
<dbReference type="InterPro" id="IPR037796">
    <property type="entry name" value="TAF6"/>
</dbReference>
<feature type="domain" description="TATA box binding protein associated factor (TAF) histone-like fold" evidence="6">
    <location>
        <begin position="12"/>
        <end position="39"/>
    </location>
</feature>
<dbReference type="STRING" id="3750.A0A498IL44"/>
<comment type="caution">
    <text evidence="8">The sequence shown here is derived from an EMBL/GenBank/DDBJ whole genome shotgun (WGS) entry which is preliminary data.</text>
</comment>
<dbReference type="InterPro" id="IPR011442">
    <property type="entry name" value="TAF6_C"/>
</dbReference>
<evidence type="ECO:0000256" key="5">
    <source>
        <dbReference type="ARBA" id="ARBA00023242"/>
    </source>
</evidence>
<keyword evidence="9" id="KW-1185">Reference proteome</keyword>
<keyword evidence="4" id="KW-0804">Transcription</keyword>
<name>A0A498IL44_MALDO</name>
<evidence type="ECO:0000313" key="9">
    <source>
        <dbReference type="Proteomes" id="UP000290289"/>
    </source>
</evidence>
<dbReference type="Gene3D" id="1.25.40.770">
    <property type="entry name" value="TAF6, C-terminal HEAT repeat domain"/>
    <property type="match status" value="1"/>
</dbReference>
<dbReference type="GO" id="GO:0046695">
    <property type="term" value="C:SLIK (SAGA-like) complex"/>
    <property type="evidence" value="ECO:0007669"/>
    <property type="project" value="InterPro"/>
</dbReference>
<organism evidence="8 9">
    <name type="scientific">Malus domestica</name>
    <name type="common">Apple</name>
    <name type="synonym">Pyrus malus</name>
    <dbReference type="NCBI Taxonomy" id="3750"/>
    <lineage>
        <taxon>Eukaryota</taxon>
        <taxon>Viridiplantae</taxon>
        <taxon>Streptophyta</taxon>
        <taxon>Embryophyta</taxon>
        <taxon>Tracheophyta</taxon>
        <taxon>Spermatophyta</taxon>
        <taxon>Magnoliopsida</taxon>
        <taxon>eudicotyledons</taxon>
        <taxon>Gunneridae</taxon>
        <taxon>Pentapetalae</taxon>
        <taxon>rosids</taxon>
        <taxon>fabids</taxon>
        <taxon>Rosales</taxon>
        <taxon>Rosaceae</taxon>
        <taxon>Amygdaloideae</taxon>
        <taxon>Maleae</taxon>
        <taxon>Malus</taxon>
    </lineage>
</organism>
<dbReference type="PANTHER" id="PTHR10221:SF9">
    <property type="entry name" value="TRANSCRIPTION INITIATION FACTOR TFIID SUBUNIT 6"/>
    <property type="match status" value="1"/>
</dbReference>
<protein>
    <recommendedName>
        <fullName evidence="10">TAF6 C-terminal HEAT repeat domain-containing protein</fullName>
    </recommendedName>
</protein>
<gene>
    <name evidence="8" type="ORF">DVH24_003285</name>
</gene>
<comment type="similarity">
    <text evidence="2">Belongs to the TAF6 family.</text>
</comment>
<dbReference type="EMBL" id="RDQH01000337">
    <property type="protein sequence ID" value="RXH82787.1"/>
    <property type="molecule type" value="Genomic_DNA"/>
</dbReference>
<evidence type="ECO:0000256" key="2">
    <source>
        <dbReference type="ARBA" id="ARBA00007688"/>
    </source>
</evidence>
<evidence type="ECO:0000256" key="3">
    <source>
        <dbReference type="ARBA" id="ARBA00023015"/>
    </source>
</evidence>
<keyword evidence="5" id="KW-0539">Nucleus</keyword>
<dbReference type="GO" id="GO:0005669">
    <property type="term" value="C:transcription factor TFIID complex"/>
    <property type="evidence" value="ECO:0007669"/>
    <property type="project" value="InterPro"/>
</dbReference>
<dbReference type="Proteomes" id="UP000290289">
    <property type="component" value="Chromosome 11"/>
</dbReference>
<dbReference type="PANTHER" id="PTHR10221">
    <property type="entry name" value="TRANSCRIPTION INITIATION FACTOR TFIID SUBUNIT 6"/>
    <property type="match status" value="1"/>
</dbReference>
<evidence type="ECO:0000259" key="7">
    <source>
        <dbReference type="Pfam" id="PF07571"/>
    </source>
</evidence>
<accession>A0A498IL44</accession>
<dbReference type="Pfam" id="PF07571">
    <property type="entry name" value="TAF6_C"/>
    <property type="match status" value="1"/>
</dbReference>
<feature type="domain" description="TAF6 C-terminal HEAT repeat" evidence="7">
    <location>
        <begin position="82"/>
        <end position="202"/>
    </location>
</feature>
<evidence type="ECO:0000259" key="6">
    <source>
        <dbReference type="Pfam" id="PF02969"/>
    </source>
</evidence>
<evidence type="ECO:0000313" key="8">
    <source>
        <dbReference type="EMBL" id="RXH82787.1"/>
    </source>
</evidence>
<evidence type="ECO:0008006" key="10">
    <source>
        <dbReference type="Google" id="ProtNLM"/>
    </source>
</evidence>
<dbReference type="InterPro" id="IPR004823">
    <property type="entry name" value="TAF_TATA-bd_Histone-like_dom"/>
</dbReference>
<proteinExistence type="inferred from homology"/>
<keyword evidence="3" id="KW-0805">Transcription regulation</keyword>